<proteinExistence type="predicted"/>
<dbReference type="InterPro" id="IPR034593">
    <property type="entry name" value="DgoD-like"/>
</dbReference>
<dbReference type="InterPro" id="IPR034623">
    <property type="entry name" value="Galactarate_dehydratase_3"/>
</dbReference>
<dbReference type="EMBL" id="PVZS01000024">
    <property type="protein sequence ID" value="PSC03510.1"/>
    <property type="molecule type" value="Genomic_DNA"/>
</dbReference>
<dbReference type="PANTHER" id="PTHR48080:SF2">
    <property type="entry name" value="D-GALACTONATE DEHYDRATASE"/>
    <property type="match status" value="1"/>
</dbReference>
<evidence type="ECO:0000256" key="1">
    <source>
        <dbReference type="ARBA" id="ARBA00023239"/>
    </source>
</evidence>
<dbReference type="InterPro" id="IPR013342">
    <property type="entry name" value="Mandelate_racemase_C"/>
</dbReference>
<protein>
    <submittedName>
        <fullName evidence="3">Mandelate racemase/muconate lactonizing enzyme family protein</fullName>
    </submittedName>
</protein>
<dbReference type="SUPFAM" id="SSF54826">
    <property type="entry name" value="Enolase N-terminal domain-like"/>
    <property type="match status" value="1"/>
</dbReference>
<dbReference type="Pfam" id="PF13378">
    <property type="entry name" value="MR_MLE_C"/>
    <property type="match status" value="1"/>
</dbReference>
<dbReference type="RefSeq" id="WP_106338607.1">
    <property type="nucleotide sequence ID" value="NZ_PVZS01000024.1"/>
</dbReference>
<organism evidence="3 4">
    <name type="scientific">Alsobacter soli</name>
    <dbReference type="NCBI Taxonomy" id="2109933"/>
    <lineage>
        <taxon>Bacteria</taxon>
        <taxon>Pseudomonadati</taxon>
        <taxon>Pseudomonadota</taxon>
        <taxon>Alphaproteobacteria</taxon>
        <taxon>Hyphomicrobiales</taxon>
        <taxon>Alsobacteraceae</taxon>
        <taxon>Alsobacter</taxon>
    </lineage>
</organism>
<evidence type="ECO:0000313" key="4">
    <source>
        <dbReference type="Proteomes" id="UP000239772"/>
    </source>
</evidence>
<dbReference type="SFLD" id="SFLDG00179">
    <property type="entry name" value="mandelate_racemase"/>
    <property type="match status" value="1"/>
</dbReference>
<dbReference type="SUPFAM" id="SSF51604">
    <property type="entry name" value="Enolase C-terminal domain-like"/>
    <property type="match status" value="1"/>
</dbReference>
<dbReference type="SMART" id="SM00922">
    <property type="entry name" value="MR_MLE"/>
    <property type="match status" value="1"/>
</dbReference>
<dbReference type="SFLD" id="SFLDS00001">
    <property type="entry name" value="Enolase"/>
    <property type="match status" value="1"/>
</dbReference>
<dbReference type="Pfam" id="PF02746">
    <property type="entry name" value="MR_MLE_N"/>
    <property type="match status" value="1"/>
</dbReference>
<dbReference type="PANTHER" id="PTHR48080">
    <property type="entry name" value="D-GALACTONATE DEHYDRATASE-RELATED"/>
    <property type="match status" value="1"/>
</dbReference>
<dbReference type="GO" id="GO:0016829">
    <property type="term" value="F:lyase activity"/>
    <property type="evidence" value="ECO:0007669"/>
    <property type="project" value="UniProtKB-KW"/>
</dbReference>
<comment type="caution">
    <text evidence="3">The sequence shown here is derived from an EMBL/GenBank/DDBJ whole genome shotgun (WGS) entry which is preliminary data.</text>
</comment>
<name>A0A2T1HPC7_9HYPH</name>
<dbReference type="Gene3D" id="3.20.20.120">
    <property type="entry name" value="Enolase-like C-terminal domain"/>
    <property type="match status" value="1"/>
</dbReference>
<evidence type="ECO:0000259" key="2">
    <source>
        <dbReference type="SMART" id="SM00922"/>
    </source>
</evidence>
<dbReference type="CDD" id="cd03316">
    <property type="entry name" value="MR_like"/>
    <property type="match status" value="1"/>
</dbReference>
<keyword evidence="1" id="KW-0456">Lyase</keyword>
<dbReference type="InterPro" id="IPR029065">
    <property type="entry name" value="Enolase_C-like"/>
</dbReference>
<feature type="domain" description="Mandelate racemase/muconate lactonizing enzyme C-terminal" evidence="2">
    <location>
        <begin position="129"/>
        <end position="237"/>
    </location>
</feature>
<dbReference type="Gene3D" id="3.30.390.10">
    <property type="entry name" value="Enolase-like, N-terminal domain"/>
    <property type="match status" value="1"/>
</dbReference>
<dbReference type="Proteomes" id="UP000239772">
    <property type="component" value="Unassembled WGS sequence"/>
</dbReference>
<sequence>MKIERLRAFMSRDKDRPRVVVAIDTDDGLTGWGECYNHGPDKALPPLLEYLMDFIRGEDPTRIEFLIMKLMQQARFPPGALGLAAISAIDHCLWDISAKALGVPVYRLLGGAARDRVRVYAGVYTAPDPGAAREQFDALNEGWGLTAFKLSPYRIDIHRHRWGEVVRTSAEYFRQVRETVRTDYEIAFDAHAKIFEIQQAIQLGNALAPYDPLFFEEPIRPENFEAWAELKRGLACTLATGESLYSRFEFLRLLQVRGCDIIQPDVCVVGGLLEMRKIAALAEAHYVTVAPHNPMGPLATAVSLHFCAAQPNFRILEYRLPQGPGYVFGTGQDEKPSEEQRLQGAWYVKDPYLPRDGYLELRPDRPGWGVEINEEILGTEDYVNWTRKVPIRPDGSTGYV</sequence>
<dbReference type="OrthoDB" id="9802699at2"/>
<dbReference type="AlphaFoldDB" id="A0A2T1HPC7"/>
<accession>A0A2T1HPC7</accession>
<dbReference type="InterPro" id="IPR036849">
    <property type="entry name" value="Enolase-like_C_sf"/>
</dbReference>
<dbReference type="InterPro" id="IPR029017">
    <property type="entry name" value="Enolase-like_N"/>
</dbReference>
<dbReference type="SFLD" id="SFLDF00563">
    <property type="entry name" value="galactarate_dehydratase_3"/>
    <property type="match status" value="1"/>
</dbReference>
<reference evidence="4" key="1">
    <citation type="submission" date="2018-03" db="EMBL/GenBank/DDBJ databases">
        <authorList>
            <person name="Sun L."/>
            <person name="Liu H."/>
            <person name="Chen W."/>
            <person name="Huang K."/>
            <person name="Liu W."/>
            <person name="Gao X."/>
        </authorList>
    </citation>
    <scope>NUCLEOTIDE SEQUENCE [LARGE SCALE GENOMIC DNA]</scope>
    <source>
        <strain evidence="4">SH9</strain>
    </source>
</reference>
<dbReference type="InterPro" id="IPR013341">
    <property type="entry name" value="Mandelate_racemase_N_dom"/>
</dbReference>
<gene>
    <name evidence="3" type="ORF">SLNSH_18540</name>
</gene>
<evidence type="ECO:0000313" key="3">
    <source>
        <dbReference type="EMBL" id="PSC03510.1"/>
    </source>
</evidence>
<keyword evidence="4" id="KW-1185">Reference proteome</keyword>